<name>K0IM73_NITGG</name>
<dbReference type="InterPro" id="IPR000914">
    <property type="entry name" value="SBP_5_dom"/>
</dbReference>
<evidence type="ECO:0000313" key="3">
    <source>
        <dbReference type="EMBL" id="AFU57619.1"/>
    </source>
</evidence>
<evidence type="ECO:0000313" key="4">
    <source>
        <dbReference type="Proteomes" id="UP000008037"/>
    </source>
</evidence>
<dbReference type="BioCyc" id="CNIT1237085:G1324-674-MONOMER"/>
<keyword evidence="1" id="KW-0732">Signal</keyword>
<proteinExistence type="predicted"/>
<dbReference type="EMBL" id="CP002408">
    <property type="protein sequence ID" value="AFU57619.1"/>
    <property type="molecule type" value="Genomic_DNA"/>
</dbReference>
<dbReference type="KEGG" id="nga:Ngar_c06760"/>
<accession>K0IM73</accession>
<dbReference type="AlphaFoldDB" id="K0IM73"/>
<dbReference type="PANTHER" id="PTHR30290:SF38">
    <property type="entry name" value="D,D-DIPEPTIDE-BINDING PERIPLASMIC PROTEIN DDPA-RELATED"/>
    <property type="match status" value="1"/>
</dbReference>
<dbReference type="Gene3D" id="3.10.105.10">
    <property type="entry name" value="Dipeptide-binding Protein, Domain 3"/>
    <property type="match status" value="1"/>
</dbReference>
<reference evidence="3 4" key="1">
    <citation type="journal article" date="2012" name="Environ. Microbiol.">
        <title>The genome of the ammonia-oxidizing Candidatus Nitrososphaera gargensis: insights into metabolic versatility and environmental adaptations.</title>
        <authorList>
            <person name="Spang A."/>
            <person name="Poehlein A."/>
            <person name="Offre P."/>
            <person name="Zumbragel S."/>
            <person name="Haider S."/>
            <person name="Rychlik N."/>
            <person name="Nowka B."/>
            <person name="Schmeisser C."/>
            <person name="Lebedeva E.V."/>
            <person name="Rattei T."/>
            <person name="Bohm C."/>
            <person name="Schmid M."/>
            <person name="Galushko A."/>
            <person name="Hatzenpichler R."/>
            <person name="Weinmaier T."/>
            <person name="Daniel R."/>
            <person name="Schleper C."/>
            <person name="Spieck E."/>
            <person name="Streit W."/>
            <person name="Wagner M."/>
        </authorList>
    </citation>
    <scope>NUCLEOTIDE SEQUENCE [LARGE SCALE GENOMIC DNA]</scope>
    <source>
        <strain evidence="4">Ga9.2</strain>
    </source>
</reference>
<dbReference type="Gene3D" id="3.40.190.10">
    <property type="entry name" value="Periplasmic binding protein-like II"/>
    <property type="match status" value="1"/>
</dbReference>
<dbReference type="Proteomes" id="UP000008037">
    <property type="component" value="Chromosome"/>
</dbReference>
<dbReference type="STRING" id="1237085.Ngar_c06760"/>
<evidence type="ECO:0000259" key="2">
    <source>
        <dbReference type="Pfam" id="PF00496"/>
    </source>
</evidence>
<keyword evidence="4" id="KW-1185">Reference proteome</keyword>
<dbReference type="SUPFAM" id="SSF53850">
    <property type="entry name" value="Periplasmic binding protein-like II"/>
    <property type="match status" value="1"/>
</dbReference>
<evidence type="ECO:0000256" key="1">
    <source>
        <dbReference type="ARBA" id="ARBA00022729"/>
    </source>
</evidence>
<organism evidence="3 4">
    <name type="scientific">Nitrososphaera gargensis (strain Ga9.2)</name>
    <dbReference type="NCBI Taxonomy" id="1237085"/>
    <lineage>
        <taxon>Archaea</taxon>
        <taxon>Nitrososphaerota</taxon>
        <taxon>Nitrososphaeria</taxon>
        <taxon>Nitrososphaerales</taxon>
        <taxon>Nitrososphaeraceae</taxon>
        <taxon>Nitrososphaera</taxon>
    </lineage>
</organism>
<dbReference type="InterPro" id="IPR039424">
    <property type="entry name" value="SBP_5"/>
</dbReference>
<dbReference type="Gene3D" id="3.90.76.10">
    <property type="entry name" value="Dipeptide-binding Protein, Domain 1"/>
    <property type="match status" value="1"/>
</dbReference>
<dbReference type="HOGENOM" id="CLU_1307857_0_0_2"/>
<sequence length="210" mass="23363">MRNATFHDGKPVTSADVKFTRGGDSLRSSWQSRLGRLDSIETPDEYTVVFKLKQPFSALIFMLDMGSGGPPILPKHLYEGTGIPNNPYNQKPIGSGPFKLVSWEKGNQIVLERNENYFKKGLPYLDRIIMRIMADQTALALAIENGEIDYAPVGLSFSDAERLKELENIDVVYSGREGLGVLLTLVMNLDNPISANQKVMQSNSYPSMDC</sequence>
<feature type="domain" description="Solute-binding protein family 5" evidence="2">
    <location>
        <begin position="3"/>
        <end position="199"/>
    </location>
</feature>
<gene>
    <name evidence="3" type="ordered locus">Ngar_c06760</name>
</gene>
<dbReference type="GO" id="GO:0015833">
    <property type="term" value="P:peptide transport"/>
    <property type="evidence" value="ECO:0007669"/>
    <property type="project" value="TreeGrafter"/>
</dbReference>
<dbReference type="PATRIC" id="fig|1237085.11.peg.653"/>
<dbReference type="PANTHER" id="PTHR30290">
    <property type="entry name" value="PERIPLASMIC BINDING COMPONENT OF ABC TRANSPORTER"/>
    <property type="match status" value="1"/>
</dbReference>
<protein>
    <submittedName>
        <fullName evidence="3">Peptide/opine/nickel ABC uptake transporter, putative substrate-binding protein</fullName>
    </submittedName>
</protein>
<dbReference type="InParanoid" id="K0IM73"/>
<dbReference type="Pfam" id="PF00496">
    <property type="entry name" value="SBP_bac_5"/>
    <property type="match status" value="1"/>
</dbReference>
<dbReference type="GO" id="GO:1904680">
    <property type="term" value="F:peptide transmembrane transporter activity"/>
    <property type="evidence" value="ECO:0007669"/>
    <property type="project" value="TreeGrafter"/>
</dbReference>